<keyword evidence="2" id="KW-1185">Reference proteome</keyword>
<evidence type="ECO:0000313" key="1">
    <source>
        <dbReference type="EMBL" id="KAH7301818.1"/>
    </source>
</evidence>
<proteinExistence type="predicted"/>
<gene>
    <name evidence="1" type="ORF">KP509_23G044700</name>
</gene>
<organism evidence="1 2">
    <name type="scientific">Ceratopteris richardii</name>
    <name type="common">Triangle waterfern</name>
    <dbReference type="NCBI Taxonomy" id="49495"/>
    <lineage>
        <taxon>Eukaryota</taxon>
        <taxon>Viridiplantae</taxon>
        <taxon>Streptophyta</taxon>
        <taxon>Embryophyta</taxon>
        <taxon>Tracheophyta</taxon>
        <taxon>Polypodiopsida</taxon>
        <taxon>Polypodiidae</taxon>
        <taxon>Polypodiales</taxon>
        <taxon>Pteridineae</taxon>
        <taxon>Pteridaceae</taxon>
        <taxon>Parkerioideae</taxon>
        <taxon>Ceratopteris</taxon>
    </lineage>
</organism>
<dbReference type="AlphaFoldDB" id="A0A8T2S286"/>
<name>A0A8T2S286_CERRI</name>
<comment type="caution">
    <text evidence="1">The sequence shown here is derived from an EMBL/GenBank/DDBJ whole genome shotgun (WGS) entry which is preliminary data.</text>
</comment>
<dbReference type="EMBL" id="CM035428">
    <property type="protein sequence ID" value="KAH7301818.1"/>
    <property type="molecule type" value="Genomic_DNA"/>
</dbReference>
<protein>
    <submittedName>
        <fullName evidence="1">Uncharacterized protein</fullName>
    </submittedName>
</protein>
<sequence length="72" mass="8638">MTQVRFRNLVCVCLVSQHYTRREIMHEVLQKKAKLKCINSDKQFIVSNALPSDLYKEKATRRRKMLTIRMIQ</sequence>
<accession>A0A8T2S286</accession>
<reference evidence="1 2" key="1">
    <citation type="submission" date="2021-08" db="EMBL/GenBank/DDBJ databases">
        <title>WGS assembly of Ceratopteris richardii.</title>
        <authorList>
            <person name="Marchant D.B."/>
            <person name="Chen G."/>
            <person name="Jenkins J."/>
            <person name="Shu S."/>
            <person name="Leebens-Mack J."/>
            <person name="Grimwood J."/>
            <person name="Schmutz J."/>
            <person name="Soltis P."/>
            <person name="Soltis D."/>
            <person name="Chen Z.-H."/>
        </authorList>
    </citation>
    <scope>NUCLEOTIDE SEQUENCE [LARGE SCALE GENOMIC DNA]</scope>
    <source>
        <strain evidence="1">Whitten #5841</strain>
        <tissue evidence="1">Leaf</tissue>
    </source>
</reference>
<evidence type="ECO:0000313" key="2">
    <source>
        <dbReference type="Proteomes" id="UP000825935"/>
    </source>
</evidence>
<dbReference type="Proteomes" id="UP000825935">
    <property type="component" value="Chromosome 23"/>
</dbReference>